<dbReference type="GO" id="GO:0005524">
    <property type="term" value="F:ATP binding"/>
    <property type="evidence" value="ECO:0007669"/>
    <property type="project" value="UniProtKB-KW"/>
</dbReference>
<gene>
    <name evidence="6" type="ORF">IAC57_06390</name>
</gene>
<evidence type="ECO:0000256" key="2">
    <source>
        <dbReference type="ARBA" id="ARBA00022741"/>
    </source>
</evidence>
<keyword evidence="3 4" id="KW-0067">ATP-binding</keyword>
<protein>
    <recommendedName>
        <fullName evidence="5">5-formyltetrahydrofolate cyclo-ligase</fullName>
        <ecNumber evidence="5">6.3.3.2</ecNumber>
    </recommendedName>
</protein>
<organism evidence="6 7">
    <name type="scientific">Candidatus Scatosoma pullistercoris</name>
    <dbReference type="NCBI Taxonomy" id="2840934"/>
    <lineage>
        <taxon>Bacteria</taxon>
        <taxon>Bacillati</taxon>
        <taxon>Bacillota</taxon>
        <taxon>Clostridia</taxon>
        <taxon>Candidatus Scatosoma</taxon>
    </lineage>
</organism>
<dbReference type="PIRSF" id="PIRSF006806">
    <property type="entry name" value="FTHF_cligase"/>
    <property type="match status" value="1"/>
</dbReference>
<accession>A0A9D1MGL9</accession>
<evidence type="ECO:0000256" key="4">
    <source>
        <dbReference type="PIRSR" id="PIRSR006806-1"/>
    </source>
</evidence>
<dbReference type="InterPro" id="IPR024185">
    <property type="entry name" value="FTHF_cligase-like_sf"/>
</dbReference>
<evidence type="ECO:0000313" key="7">
    <source>
        <dbReference type="Proteomes" id="UP000824081"/>
    </source>
</evidence>
<dbReference type="PANTHER" id="PTHR23407">
    <property type="entry name" value="ATPASE INHIBITOR/5-FORMYLTETRAHYDROFOLATE CYCLO-LIGASE"/>
    <property type="match status" value="1"/>
</dbReference>
<keyword evidence="2 4" id="KW-0547">Nucleotide-binding</keyword>
<comment type="cofactor">
    <cofactor evidence="5">
        <name>Mg(2+)</name>
        <dbReference type="ChEBI" id="CHEBI:18420"/>
    </cofactor>
</comment>
<comment type="caution">
    <text evidence="6">The sequence shown here is derived from an EMBL/GenBank/DDBJ whole genome shotgun (WGS) entry which is preliminary data.</text>
</comment>
<dbReference type="InterPro" id="IPR037171">
    <property type="entry name" value="NagB/RpiA_transferase-like"/>
</dbReference>
<dbReference type="EC" id="6.3.3.2" evidence="5"/>
<keyword evidence="5" id="KW-0460">Magnesium</keyword>
<evidence type="ECO:0000256" key="3">
    <source>
        <dbReference type="ARBA" id="ARBA00022840"/>
    </source>
</evidence>
<feature type="binding site" evidence="4">
    <location>
        <begin position="145"/>
        <end position="153"/>
    </location>
    <ligand>
        <name>ATP</name>
        <dbReference type="ChEBI" id="CHEBI:30616"/>
    </ligand>
</feature>
<dbReference type="GO" id="GO:0030272">
    <property type="term" value="F:5-formyltetrahydrofolate cyclo-ligase activity"/>
    <property type="evidence" value="ECO:0007669"/>
    <property type="project" value="UniProtKB-EC"/>
</dbReference>
<keyword evidence="6" id="KW-0436">Ligase</keyword>
<feature type="binding site" evidence="4">
    <location>
        <position position="74"/>
    </location>
    <ligand>
        <name>substrate</name>
    </ligand>
</feature>
<evidence type="ECO:0000256" key="5">
    <source>
        <dbReference type="RuleBase" id="RU361279"/>
    </source>
</evidence>
<dbReference type="AlphaFoldDB" id="A0A9D1MGL9"/>
<dbReference type="NCBIfam" id="TIGR02727">
    <property type="entry name" value="MTHFS_bact"/>
    <property type="match status" value="1"/>
</dbReference>
<comment type="catalytic activity">
    <reaction evidence="5">
        <text>(6S)-5-formyl-5,6,7,8-tetrahydrofolate + ATP = (6R)-5,10-methenyltetrahydrofolate + ADP + phosphate</text>
        <dbReference type="Rhea" id="RHEA:10488"/>
        <dbReference type="ChEBI" id="CHEBI:30616"/>
        <dbReference type="ChEBI" id="CHEBI:43474"/>
        <dbReference type="ChEBI" id="CHEBI:57455"/>
        <dbReference type="ChEBI" id="CHEBI:57457"/>
        <dbReference type="ChEBI" id="CHEBI:456216"/>
        <dbReference type="EC" id="6.3.3.2"/>
    </reaction>
</comment>
<evidence type="ECO:0000256" key="1">
    <source>
        <dbReference type="ARBA" id="ARBA00010638"/>
    </source>
</evidence>
<dbReference type="Gene3D" id="3.40.50.10420">
    <property type="entry name" value="NagB/RpiA/CoA transferase-like"/>
    <property type="match status" value="1"/>
</dbReference>
<proteinExistence type="inferred from homology"/>
<dbReference type="Proteomes" id="UP000824081">
    <property type="component" value="Unassembled WGS sequence"/>
</dbReference>
<sequence>MITDKFSFADTFRFVEREERSAAERKASLRRTMKERRGENENRDVKETLLLENFLRTEAAGKESFLVYLSFSSEAPTDKLVETLLAQGRRVYCPRMAGESMEAVAWKEDFTLSPRGIREPVGEPFSGKIDVAVLPLLAVDERGVRLGYGGGCYDRFLAAHPETFPLAYCFDFQIVREVPEEPFDRRAALIVSDKRILVPGGKFSDSGGKSGDK</sequence>
<dbReference type="PANTHER" id="PTHR23407:SF1">
    <property type="entry name" value="5-FORMYLTETRAHYDROFOLATE CYCLO-LIGASE"/>
    <property type="match status" value="1"/>
</dbReference>
<feature type="binding site" evidence="4">
    <location>
        <position position="69"/>
    </location>
    <ligand>
        <name>substrate</name>
    </ligand>
</feature>
<dbReference type="Pfam" id="PF01812">
    <property type="entry name" value="5-FTHF_cyc-lig"/>
    <property type="match status" value="1"/>
</dbReference>
<dbReference type="EMBL" id="DVMZ01000172">
    <property type="protein sequence ID" value="HIU59714.1"/>
    <property type="molecule type" value="Genomic_DNA"/>
</dbReference>
<dbReference type="SUPFAM" id="SSF100950">
    <property type="entry name" value="NagB/RpiA/CoA transferase-like"/>
    <property type="match status" value="1"/>
</dbReference>
<dbReference type="GO" id="GO:0035999">
    <property type="term" value="P:tetrahydrofolate interconversion"/>
    <property type="evidence" value="ECO:0007669"/>
    <property type="project" value="TreeGrafter"/>
</dbReference>
<dbReference type="GO" id="GO:0009396">
    <property type="term" value="P:folic acid-containing compound biosynthetic process"/>
    <property type="evidence" value="ECO:0007669"/>
    <property type="project" value="TreeGrafter"/>
</dbReference>
<feature type="binding site" evidence="4">
    <location>
        <begin position="26"/>
        <end position="30"/>
    </location>
    <ligand>
        <name>ATP</name>
        <dbReference type="ChEBI" id="CHEBI:30616"/>
    </ligand>
</feature>
<reference evidence="6" key="2">
    <citation type="journal article" date="2021" name="PeerJ">
        <title>Extensive microbial diversity within the chicken gut microbiome revealed by metagenomics and culture.</title>
        <authorList>
            <person name="Gilroy R."/>
            <person name="Ravi A."/>
            <person name="Getino M."/>
            <person name="Pursley I."/>
            <person name="Horton D.L."/>
            <person name="Alikhan N.F."/>
            <person name="Baker D."/>
            <person name="Gharbi K."/>
            <person name="Hall N."/>
            <person name="Watson M."/>
            <person name="Adriaenssens E.M."/>
            <person name="Foster-Nyarko E."/>
            <person name="Jarju S."/>
            <person name="Secka A."/>
            <person name="Antonio M."/>
            <person name="Oren A."/>
            <person name="Chaudhuri R.R."/>
            <person name="La Ragione R."/>
            <person name="Hildebrand F."/>
            <person name="Pallen M.J."/>
        </authorList>
    </citation>
    <scope>NUCLEOTIDE SEQUENCE</scope>
    <source>
        <strain evidence="6">11687</strain>
    </source>
</reference>
<dbReference type="InterPro" id="IPR002698">
    <property type="entry name" value="FTHF_cligase"/>
</dbReference>
<comment type="similarity">
    <text evidence="1 5">Belongs to the 5-formyltetrahydrofolate cyclo-ligase family.</text>
</comment>
<dbReference type="GO" id="GO:0046872">
    <property type="term" value="F:metal ion binding"/>
    <property type="evidence" value="ECO:0007669"/>
    <property type="project" value="UniProtKB-KW"/>
</dbReference>
<evidence type="ECO:0000313" key="6">
    <source>
        <dbReference type="EMBL" id="HIU59714.1"/>
    </source>
</evidence>
<keyword evidence="5" id="KW-0479">Metal-binding</keyword>
<name>A0A9D1MGL9_9FIRM</name>
<reference evidence="6" key="1">
    <citation type="submission" date="2020-10" db="EMBL/GenBank/DDBJ databases">
        <authorList>
            <person name="Gilroy R."/>
        </authorList>
    </citation>
    <scope>NUCLEOTIDE SEQUENCE</scope>
    <source>
        <strain evidence="6">11687</strain>
    </source>
</reference>